<evidence type="ECO:0000256" key="7">
    <source>
        <dbReference type="ARBA" id="ARBA00022801"/>
    </source>
</evidence>
<keyword evidence="6" id="KW-0227">DNA damage</keyword>
<feature type="non-terminal residue" evidence="13">
    <location>
        <position position="1"/>
    </location>
</feature>
<evidence type="ECO:0000256" key="2">
    <source>
        <dbReference type="ARBA" id="ARBA00004123"/>
    </source>
</evidence>
<keyword evidence="5" id="KW-0255">Endonuclease</keyword>
<keyword evidence="9" id="KW-0233">DNA recombination</keyword>
<dbReference type="GO" id="GO:0048476">
    <property type="term" value="C:Holliday junction resolvase complex"/>
    <property type="evidence" value="ECO:0007669"/>
    <property type="project" value="InterPro"/>
</dbReference>
<dbReference type="GO" id="GO:0008821">
    <property type="term" value="F:crossover junction DNA endonuclease activity"/>
    <property type="evidence" value="ECO:0007669"/>
    <property type="project" value="TreeGrafter"/>
</dbReference>
<dbReference type="GO" id="GO:0005634">
    <property type="term" value="C:nucleus"/>
    <property type="evidence" value="ECO:0007669"/>
    <property type="project" value="UniProtKB-SubCell"/>
</dbReference>
<accession>A0A1Y3BEJ2</accession>
<keyword evidence="4" id="KW-0479">Metal-binding</keyword>
<evidence type="ECO:0000313" key="13">
    <source>
        <dbReference type="EMBL" id="OTF78627.1"/>
    </source>
</evidence>
<dbReference type="GO" id="GO:0006302">
    <property type="term" value="P:double-strand break repair"/>
    <property type="evidence" value="ECO:0007669"/>
    <property type="project" value="TreeGrafter"/>
</dbReference>
<evidence type="ECO:0000256" key="3">
    <source>
        <dbReference type="ARBA" id="ARBA00022722"/>
    </source>
</evidence>
<keyword evidence="10" id="KW-0234">DNA repair</keyword>
<evidence type="ECO:0000256" key="9">
    <source>
        <dbReference type="ARBA" id="ARBA00023172"/>
    </source>
</evidence>
<dbReference type="GO" id="GO:0031573">
    <property type="term" value="P:mitotic intra-S DNA damage checkpoint signaling"/>
    <property type="evidence" value="ECO:0007669"/>
    <property type="project" value="TreeGrafter"/>
</dbReference>
<keyword evidence="11" id="KW-0539">Nucleus</keyword>
<dbReference type="Proteomes" id="UP000194236">
    <property type="component" value="Unassembled WGS sequence"/>
</dbReference>
<dbReference type="InterPro" id="IPR042530">
    <property type="entry name" value="EME1/EME2_C"/>
</dbReference>
<dbReference type="GO" id="GO:0000712">
    <property type="term" value="P:resolution of meiotic recombination intermediates"/>
    <property type="evidence" value="ECO:0007669"/>
    <property type="project" value="TreeGrafter"/>
</dbReference>
<dbReference type="PANTHER" id="PTHR21077:SF5">
    <property type="entry name" value="CROSSOVER JUNCTION ENDONUCLEASE MMS4"/>
    <property type="match status" value="1"/>
</dbReference>
<dbReference type="AlphaFoldDB" id="A0A1Y3BEJ2"/>
<gene>
    <name evidence="13" type="ORF">BLA29_013694</name>
</gene>
<evidence type="ECO:0000256" key="6">
    <source>
        <dbReference type="ARBA" id="ARBA00022763"/>
    </source>
</evidence>
<comment type="cofactor">
    <cofactor evidence="1">
        <name>Mg(2+)</name>
        <dbReference type="ChEBI" id="CHEBI:18420"/>
    </cofactor>
</comment>
<comment type="caution">
    <text evidence="13">The sequence shown here is derived from an EMBL/GenBank/DDBJ whole genome shotgun (WGS) entry which is preliminary data.</text>
</comment>
<dbReference type="OrthoDB" id="343092at2759"/>
<dbReference type="GO" id="GO:0031297">
    <property type="term" value="P:replication fork processing"/>
    <property type="evidence" value="ECO:0007669"/>
    <property type="project" value="TreeGrafter"/>
</dbReference>
<evidence type="ECO:0000256" key="5">
    <source>
        <dbReference type="ARBA" id="ARBA00022759"/>
    </source>
</evidence>
<name>A0A1Y3BEJ2_EURMA</name>
<evidence type="ECO:0000256" key="4">
    <source>
        <dbReference type="ARBA" id="ARBA00022723"/>
    </source>
</evidence>
<reference evidence="13 14" key="1">
    <citation type="submission" date="2017-03" db="EMBL/GenBank/DDBJ databases">
        <title>Genome Survey of Euroglyphus maynei.</title>
        <authorList>
            <person name="Arlian L.G."/>
            <person name="Morgan M.S."/>
            <person name="Rider S.D."/>
        </authorList>
    </citation>
    <scope>NUCLEOTIDE SEQUENCE [LARGE SCALE GENOMIC DNA]</scope>
    <source>
        <strain evidence="13">Arlian Lab</strain>
        <tissue evidence="13">Whole body</tissue>
    </source>
</reference>
<evidence type="ECO:0000256" key="8">
    <source>
        <dbReference type="ARBA" id="ARBA00022842"/>
    </source>
</evidence>
<comment type="subcellular location">
    <subcellularLocation>
        <location evidence="2">Nucleus</location>
    </subcellularLocation>
</comment>
<evidence type="ECO:0000256" key="12">
    <source>
        <dbReference type="ARBA" id="ARBA00023254"/>
    </source>
</evidence>
<proteinExistence type="predicted"/>
<organism evidence="13 14">
    <name type="scientific">Euroglyphus maynei</name>
    <name type="common">Mayne's house dust mite</name>
    <dbReference type="NCBI Taxonomy" id="6958"/>
    <lineage>
        <taxon>Eukaryota</taxon>
        <taxon>Metazoa</taxon>
        <taxon>Ecdysozoa</taxon>
        <taxon>Arthropoda</taxon>
        <taxon>Chelicerata</taxon>
        <taxon>Arachnida</taxon>
        <taxon>Acari</taxon>
        <taxon>Acariformes</taxon>
        <taxon>Sarcoptiformes</taxon>
        <taxon>Astigmata</taxon>
        <taxon>Psoroptidia</taxon>
        <taxon>Analgoidea</taxon>
        <taxon>Pyroglyphidae</taxon>
        <taxon>Pyroglyphinae</taxon>
        <taxon>Euroglyphus</taxon>
    </lineage>
</organism>
<evidence type="ECO:0000256" key="10">
    <source>
        <dbReference type="ARBA" id="ARBA00023204"/>
    </source>
</evidence>
<keyword evidence="7" id="KW-0378">Hydrolase</keyword>
<evidence type="ECO:0000313" key="14">
    <source>
        <dbReference type="Proteomes" id="UP000194236"/>
    </source>
</evidence>
<keyword evidence="8" id="KW-0460">Magnesium</keyword>
<evidence type="ECO:0000256" key="11">
    <source>
        <dbReference type="ARBA" id="ARBA00023242"/>
    </source>
</evidence>
<dbReference type="EMBL" id="MUJZ01027054">
    <property type="protein sequence ID" value="OTF78627.1"/>
    <property type="molecule type" value="Genomic_DNA"/>
</dbReference>
<sequence>EKNHTIDPLKDDESKRQLWLQQLLQFPNISHDIAEAIANHFPTPLKLFNKLKSSTNPINMLSDIQSISNTNRRVGNELATKIYLFMTSINPDQILKTA</sequence>
<dbReference type="Gene3D" id="1.10.150.670">
    <property type="entry name" value="Crossover junction endonuclease EME1, DNA-binding domain"/>
    <property type="match status" value="1"/>
</dbReference>
<dbReference type="PANTHER" id="PTHR21077">
    <property type="entry name" value="EME1 PROTEIN"/>
    <property type="match status" value="1"/>
</dbReference>
<keyword evidence="12" id="KW-0469">Meiosis</keyword>
<evidence type="ECO:0000256" key="1">
    <source>
        <dbReference type="ARBA" id="ARBA00001946"/>
    </source>
</evidence>
<keyword evidence="3" id="KW-0540">Nuclease</keyword>
<dbReference type="Pfam" id="PF21292">
    <property type="entry name" value="EME1-MUS81_C"/>
    <property type="match status" value="1"/>
</dbReference>
<dbReference type="GO" id="GO:0046872">
    <property type="term" value="F:metal ion binding"/>
    <property type="evidence" value="ECO:0007669"/>
    <property type="project" value="UniProtKB-KW"/>
</dbReference>
<keyword evidence="14" id="KW-1185">Reference proteome</keyword>
<dbReference type="InterPro" id="IPR033310">
    <property type="entry name" value="Mms4/EME1/EME2"/>
</dbReference>
<protein>
    <submittedName>
        <fullName evidence="13">Uncharacterized protein</fullName>
    </submittedName>
</protein>